<dbReference type="Pfam" id="PF00560">
    <property type="entry name" value="LRR_1"/>
    <property type="match status" value="1"/>
</dbReference>
<keyword evidence="2" id="KW-0472">Membrane</keyword>
<comment type="caution">
    <text evidence="3">The sequence shown here is derived from an EMBL/GenBank/DDBJ whole genome shotgun (WGS) entry which is preliminary data.</text>
</comment>
<dbReference type="AlphaFoldDB" id="A0A835IZK0"/>
<dbReference type="PANTHER" id="PTHR48060:SF21">
    <property type="entry name" value="L DOMAIN-LIKE PROTEIN"/>
    <property type="match status" value="1"/>
</dbReference>
<keyword evidence="2" id="KW-0812">Transmembrane</keyword>
<evidence type="ECO:0000313" key="4">
    <source>
        <dbReference type="Proteomes" id="UP000631114"/>
    </source>
</evidence>
<dbReference type="InterPro" id="IPR032675">
    <property type="entry name" value="LRR_dom_sf"/>
</dbReference>
<feature type="transmembrane region" description="Helical" evidence="2">
    <location>
        <begin position="6"/>
        <end position="26"/>
    </location>
</feature>
<dbReference type="Proteomes" id="UP000631114">
    <property type="component" value="Unassembled WGS sequence"/>
</dbReference>
<dbReference type="PANTHER" id="PTHR48060">
    <property type="entry name" value="DNA DAMAGE-REPAIR/TOLERATION PROTEIN DRT100"/>
    <property type="match status" value="1"/>
</dbReference>
<dbReference type="SUPFAM" id="SSF52058">
    <property type="entry name" value="L domain-like"/>
    <property type="match status" value="1"/>
</dbReference>
<proteinExistence type="predicted"/>
<dbReference type="OrthoDB" id="676979at2759"/>
<dbReference type="InterPro" id="IPR053211">
    <property type="entry name" value="DNA_repair-toleration"/>
</dbReference>
<evidence type="ECO:0000313" key="3">
    <source>
        <dbReference type="EMBL" id="KAF9625157.1"/>
    </source>
</evidence>
<keyword evidence="4" id="KW-1185">Reference proteome</keyword>
<keyword evidence="2" id="KW-1133">Transmembrane helix</keyword>
<dbReference type="EMBL" id="JADFTS010000001">
    <property type="protein sequence ID" value="KAF9625157.1"/>
    <property type="molecule type" value="Genomic_DNA"/>
</dbReference>
<feature type="transmembrane region" description="Helical" evidence="2">
    <location>
        <begin position="73"/>
        <end position="95"/>
    </location>
</feature>
<dbReference type="InterPro" id="IPR001611">
    <property type="entry name" value="Leu-rich_rpt"/>
</dbReference>
<sequence length="165" mass="18129">MVPLSWRGLIILFVVNGMVFPAIIYIPDSIYMVEALIWSGLDQLKLLDLSFNNLEGDISIELSNLQKLEVLDLSYYMLFGLVSQVLGGLTSILSLNISNNFFTGGLLEIDAYLNLAVLNISGELPRRLTNLKSLTSPNGCTNVAASVGIPFYVKHNQSANGLQYN</sequence>
<evidence type="ECO:0000256" key="1">
    <source>
        <dbReference type="ARBA" id="ARBA00022729"/>
    </source>
</evidence>
<accession>A0A835IZK0</accession>
<protein>
    <submittedName>
        <fullName evidence="3">Uncharacterized protein</fullName>
    </submittedName>
</protein>
<name>A0A835IZK0_9MAGN</name>
<gene>
    <name evidence="3" type="ORF">IFM89_019863</name>
</gene>
<reference evidence="3 4" key="1">
    <citation type="submission" date="2020-10" db="EMBL/GenBank/DDBJ databases">
        <title>The Coptis chinensis genome and diversification of protoberbering-type alkaloids.</title>
        <authorList>
            <person name="Wang B."/>
            <person name="Shu S."/>
            <person name="Song C."/>
            <person name="Liu Y."/>
        </authorList>
    </citation>
    <scope>NUCLEOTIDE SEQUENCE [LARGE SCALE GENOMIC DNA]</scope>
    <source>
        <strain evidence="3">HL-2020</strain>
        <tissue evidence="3">Leaf</tissue>
    </source>
</reference>
<dbReference type="Gene3D" id="3.80.10.10">
    <property type="entry name" value="Ribonuclease Inhibitor"/>
    <property type="match status" value="1"/>
</dbReference>
<evidence type="ECO:0000256" key="2">
    <source>
        <dbReference type="SAM" id="Phobius"/>
    </source>
</evidence>
<organism evidence="3 4">
    <name type="scientific">Coptis chinensis</name>
    <dbReference type="NCBI Taxonomy" id="261450"/>
    <lineage>
        <taxon>Eukaryota</taxon>
        <taxon>Viridiplantae</taxon>
        <taxon>Streptophyta</taxon>
        <taxon>Embryophyta</taxon>
        <taxon>Tracheophyta</taxon>
        <taxon>Spermatophyta</taxon>
        <taxon>Magnoliopsida</taxon>
        <taxon>Ranunculales</taxon>
        <taxon>Ranunculaceae</taxon>
        <taxon>Coptidoideae</taxon>
        <taxon>Coptis</taxon>
    </lineage>
</organism>
<keyword evidence="1" id="KW-0732">Signal</keyword>